<feature type="domain" description="RmlD-like substrate binding" evidence="7">
    <location>
        <begin position="3"/>
        <end position="168"/>
    </location>
</feature>
<dbReference type="GO" id="GO:0008831">
    <property type="term" value="F:dTDP-4-dehydrorhamnose reductase activity"/>
    <property type="evidence" value="ECO:0007669"/>
    <property type="project" value="UniProtKB-EC"/>
</dbReference>
<evidence type="ECO:0000256" key="3">
    <source>
        <dbReference type="ARBA" id="ARBA00012929"/>
    </source>
</evidence>
<dbReference type="Pfam" id="PF04321">
    <property type="entry name" value="RmlD_sub_bind"/>
    <property type="match status" value="1"/>
</dbReference>
<dbReference type="PANTHER" id="PTHR10491">
    <property type="entry name" value="DTDP-4-DEHYDRORHAMNOSE REDUCTASE"/>
    <property type="match status" value="1"/>
</dbReference>
<keyword evidence="6" id="KW-0560">Oxidoreductase</keyword>
<comment type="pathway">
    <text evidence="1 6">Carbohydrate biosynthesis; dTDP-L-rhamnose biosynthesis.</text>
</comment>
<comment type="cofactor">
    <cofactor evidence="6">
        <name>Mg(2+)</name>
        <dbReference type="ChEBI" id="CHEBI:18420"/>
    </cofactor>
    <text evidence="6">Binds 1 Mg(2+) ion per monomer.</text>
</comment>
<keyword evidence="6" id="KW-0521">NADP</keyword>
<name>A0A848EAH7_9PROT</name>
<dbReference type="RefSeq" id="WP_170053679.1">
    <property type="nucleotide sequence ID" value="NZ_JABBKX010000002.1"/>
</dbReference>
<dbReference type="SUPFAM" id="SSF51735">
    <property type="entry name" value="NAD(P)-binding Rossmann-fold domains"/>
    <property type="match status" value="1"/>
</dbReference>
<dbReference type="Gene3D" id="3.40.50.720">
    <property type="entry name" value="NAD(P)-binding Rossmann-like Domain"/>
    <property type="match status" value="1"/>
</dbReference>
<evidence type="ECO:0000256" key="5">
    <source>
        <dbReference type="ARBA" id="ARBA00048200"/>
    </source>
</evidence>
<evidence type="ECO:0000256" key="2">
    <source>
        <dbReference type="ARBA" id="ARBA00010944"/>
    </source>
</evidence>
<dbReference type="GO" id="GO:0005829">
    <property type="term" value="C:cytosol"/>
    <property type="evidence" value="ECO:0007669"/>
    <property type="project" value="TreeGrafter"/>
</dbReference>
<evidence type="ECO:0000259" key="7">
    <source>
        <dbReference type="Pfam" id="PF04321"/>
    </source>
</evidence>
<evidence type="ECO:0000256" key="1">
    <source>
        <dbReference type="ARBA" id="ARBA00004781"/>
    </source>
</evidence>
<dbReference type="PANTHER" id="PTHR10491:SF4">
    <property type="entry name" value="METHIONINE ADENOSYLTRANSFERASE 2 SUBUNIT BETA"/>
    <property type="match status" value="1"/>
</dbReference>
<dbReference type="UniPathway" id="UPA00124"/>
<dbReference type="CDD" id="cd05254">
    <property type="entry name" value="dTDP_HR_like_SDR_e"/>
    <property type="match status" value="1"/>
</dbReference>
<organism evidence="8 9">
    <name type="scientific">Neoroseomonas marina</name>
    <dbReference type="NCBI Taxonomy" id="1232220"/>
    <lineage>
        <taxon>Bacteria</taxon>
        <taxon>Pseudomonadati</taxon>
        <taxon>Pseudomonadota</taxon>
        <taxon>Alphaproteobacteria</taxon>
        <taxon>Acetobacterales</taxon>
        <taxon>Acetobacteraceae</taxon>
        <taxon>Neoroseomonas</taxon>
    </lineage>
</organism>
<dbReference type="InterPro" id="IPR029903">
    <property type="entry name" value="RmlD-like-bd"/>
</dbReference>
<accession>A0A848EAH7</accession>
<comment type="similarity">
    <text evidence="2 6">Belongs to the dTDP-4-dehydrorhamnose reductase family.</text>
</comment>
<dbReference type="AlphaFoldDB" id="A0A848EAH7"/>
<comment type="catalytic activity">
    <reaction evidence="5 6">
        <text>dTDP-beta-L-rhamnose + NADP(+) = dTDP-4-dehydro-beta-L-rhamnose + NADPH + H(+)</text>
        <dbReference type="Rhea" id="RHEA:21796"/>
        <dbReference type="ChEBI" id="CHEBI:15378"/>
        <dbReference type="ChEBI" id="CHEBI:57510"/>
        <dbReference type="ChEBI" id="CHEBI:57783"/>
        <dbReference type="ChEBI" id="CHEBI:58349"/>
        <dbReference type="ChEBI" id="CHEBI:62830"/>
        <dbReference type="EC" id="1.1.1.133"/>
    </reaction>
</comment>
<gene>
    <name evidence="8" type="ORF">GWK16_09585</name>
</gene>
<comment type="function">
    <text evidence="6">Catalyzes the reduction of dTDP-6-deoxy-L-lyxo-4-hexulose to yield dTDP-L-rhamnose.</text>
</comment>
<proteinExistence type="inferred from homology"/>
<evidence type="ECO:0000313" key="8">
    <source>
        <dbReference type="EMBL" id="NMJ41491.1"/>
    </source>
</evidence>
<evidence type="ECO:0000256" key="4">
    <source>
        <dbReference type="ARBA" id="ARBA00017099"/>
    </source>
</evidence>
<dbReference type="GO" id="GO:0019305">
    <property type="term" value="P:dTDP-rhamnose biosynthetic process"/>
    <property type="evidence" value="ECO:0007669"/>
    <property type="project" value="UniProtKB-UniPathway"/>
</dbReference>
<sequence length="288" mass="30906">MTRVLVLGGSGMLGHAVFRVLAAAPEVEAFATLRSDAPRRFFDAALQDRLVSGIDALDTDALAACLARVRPELVVNCVGLVKQLGTAADPLAALPVNALLPHRLARLCALLGARLIHVSTDCVFRGDRGGYTEQDRPDADDLYGRSKLLGEVDAAHAVTLRTSIIGRELGTRHGLVEWFLGSAGPVRGFTRAVFSGLTTDELARVILRYVLPDRTLTGVWHVAAAPVNKHDVLLLLRDAYGRSTEILPDAGPVIDRSLDASRFRAATGYVAPSWPEMIRAMRAEGDAA</sequence>
<keyword evidence="9" id="KW-1185">Reference proteome</keyword>
<reference evidence="8 9" key="1">
    <citation type="submission" date="2020-03" db="EMBL/GenBank/DDBJ databases">
        <authorList>
            <person name="Sun Q."/>
        </authorList>
    </citation>
    <scope>NUCLEOTIDE SEQUENCE [LARGE SCALE GENOMIC DNA]</scope>
    <source>
        <strain evidence="8 9">JC162</strain>
    </source>
</reference>
<dbReference type="InterPro" id="IPR005913">
    <property type="entry name" value="dTDP_dehydrorham_reduct"/>
</dbReference>
<dbReference type="EMBL" id="JABBKX010000002">
    <property type="protein sequence ID" value="NMJ41491.1"/>
    <property type="molecule type" value="Genomic_DNA"/>
</dbReference>
<protein>
    <recommendedName>
        <fullName evidence="4 6">dTDP-4-dehydrorhamnose reductase</fullName>
        <ecNumber evidence="3 6">1.1.1.133</ecNumber>
    </recommendedName>
</protein>
<dbReference type="EC" id="1.1.1.133" evidence="3 6"/>
<evidence type="ECO:0000256" key="6">
    <source>
        <dbReference type="RuleBase" id="RU364082"/>
    </source>
</evidence>
<comment type="caution">
    <text evidence="8">The sequence shown here is derived from an EMBL/GenBank/DDBJ whole genome shotgun (WGS) entry which is preliminary data.</text>
</comment>
<dbReference type="InterPro" id="IPR036291">
    <property type="entry name" value="NAD(P)-bd_dom_sf"/>
</dbReference>
<evidence type="ECO:0000313" key="9">
    <source>
        <dbReference type="Proteomes" id="UP000548582"/>
    </source>
</evidence>
<dbReference type="Proteomes" id="UP000548582">
    <property type="component" value="Unassembled WGS sequence"/>
</dbReference>